<dbReference type="RefSeq" id="WP_241051563.1">
    <property type="nucleotide sequence ID" value="NZ_JAKZBV010000001.1"/>
</dbReference>
<organism evidence="2 3">
    <name type="scientific">Sinomonas terrae</name>
    <dbReference type="NCBI Taxonomy" id="2908838"/>
    <lineage>
        <taxon>Bacteria</taxon>
        <taxon>Bacillati</taxon>
        <taxon>Actinomycetota</taxon>
        <taxon>Actinomycetes</taxon>
        <taxon>Micrococcales</taxon>
        <taxon>Micrococcaceae</taxon>
        <taxon>Sinomonas</taxon>
    </lineage>
</organism>
<keyword evidence="3" id="KW-1185">Reference proteome</keyword>
<name>A0ABS9TXZ0_9MICC</name>
<dbReference type="EMBL" id="JAKZBV010000001">
    <property type="protein sequence ID" value="MCH6469215.1"/>
    <property type="molecule type" value="Genomic_DNA"/>
</dbReference>
<proteinExistence type="predicted"/>
<protein>
    <submittedName>
        <fullName evidence="2">DUF3761 domain-containing protein</fullName>
    </submittedName>
</protein>
<dbReference type="Proteomes" id="UP001202922">
    <property type="component" value="Unassembled WGS sequence"/>
</dbReference>
<feature type="region of interest" description="Disordered" evidence="1">
    <location>
        <begin position="1"/>
        <end position="29"/>
    </location>
</feature>
<evidence type="ECO:0000256" key="1">
    <source>
        <dbReference type="SAM" id="MobiDB-lite"/>
    </source>
</evidence>
<comment type="caution">
    <text evidence="2">The sequence shown here is derived from an EMBL/GenBank/DDBJ whole genome shotgun (WGS) entry which is preliminary data.</text>
</comment>
<reference evidence="2 3" key="1">
    <citation type="submission" date="2022-03" db="EMBL/GenBank/DDBJ databases">
        <title>Sinomonas sp. isolated from a soil.</title>
        <authorList>
            <person name="Han J."/>
            <person name="Kim D.-U."/>
        </authorList>
    </citation>
    <scope>NUCLEOTIDE SEQUENCE [LARGE SCALE GENOMIC DNA]</scope>
    <source>
        <strain evidence="2 3">5-5</strain>
    </source>
</reference>
<gene>
    <name evidence="2" type="ORF">L0M17_04280</name>
</gene>
<evidence type="ECO:0000313" key="3">
    <source>
        <dbReference type="Proteomes" id="UP001202922"/>
    </source>
</evidence>
<dbReference type="Pfam" id="PF12587">
    <property type="entry name" value="DUF3761"/>
    <property type="match status" value="1"/>
</dbReference>
<sequence length="218" mass="21845">MGGTEAVASGAILPDHAATPGATNPSVSQGDIASTICVSGWTTTVRPPSSYTSELKLEQLRAGYAYQGDLNPSDYEEDHLIPLELGGAPSDVHNLWPEPSTAATGGSKAKDDLENKLHALVCSGALALATAQQAIASNWWDAYETYVAAGAAPAPAPVAPAPASVAPAPAPVAPAPVAPAPAPAPAGATAECKDGSLSYSATHSGTCSHHGGVAVWYK</sequence>
<dbReference type="InterPro" id="IPR022236">
    <property type="entry name" value="DUF3761"/>
</dbReference>
<evidence type="ECO:0000313" key="2">
    <source>
        <dbReference type="EMBL" id="MCH6469215.1"/>
    </source>
</evidence>
<accession>A0ABS9TXZ0</accession>